<feature type="domain" description="UmuC" evidence="2">
    <location>
        <begin position="15"/>
        <end position="261"/>
    </location>
</feature>
<dbReference type="OrthoDB" id="447129at2759"/>
<reference evidence="3 4" key="2">
    <citation type="journal article" date="2012" name="PLoS Pathog.">
        <title>Diverse lifestyles and strategies of plant pathogenesis encoded in the genomes of eighteen Dothideomycetes fungi.</title>
        <authorList>
            <person name="Ohm R.A."/>
            <person name="Feau N."/>
            <person name="Henrissat B."/>
            <person name="Schoch C.L."/>
            <person name="Horwitz B.A."/>
            <person name="Barry K.W."/>
            <person name="Condon B.J."/>
            <person name="Copeland A.C."/>
            <person name="Dhillon B."/>
            <person name="Glaser F."/>
            <person name="Hesse C.N."/>
            <person name="Kosti I."/>
            <person name="LaButti K."/>
            <person name="Lindquist E.A."/>
            <person name="Lucas S."/>
            <person name="Salamov A.A."/>
            <person name="Bradshaw R.E."/>
            <person name="Ciuffetti L."/>
            <person name="Hamelin R.C."/>
            <person name="Kema G.H.J."/>
            <person name="Lawrence C."/>
            <person name="Scott J.A."/>
            <person name="Spatafora J.W."/>
            <person name="Turgeon B.G."/>
            <person name="de Wit P.J.G.M."/>
            <person name="Zhong S."/>
            <person name="Goodwin S.B."/>
            <person name="Grigoriev I.V."/>
        </authorList>
    </citation>
    <scope>NUCLEOTIDE SEQUENCE [LARGE SCALE GENOMIC DNA]</scope>
    <source>
        <strain evidence="4">NZE10 / CBS 128990</strain>
    </source>
</reference>
<keyword evidence="4" id="KW-1185">Reference proteome</keyword>
<dbReference type="InterPro" id="IPR036775">
    <property type="entry name" value="DNA_pol_Y-fam_lit_finger_sf"/>
</dbReference>
<dbReference type="AlphaFoldDB" id="N1Q406"/>
<dbReference type="Gene3D" id="3.30.1490.100">
    <property type="entry name" value="DNA polymerase, Y-family, little finger domain"/>
    <property type="match status" value="1"/>
</dbReference>
<dbReference type="Gene3D" id="3.30.70.270">
    <property type="match status" value="1"/>
</dbReference>
<dbReference type="GO" id="GO:0003684">
    <property type="term" value="F:damaged DNA binding"/>
    <property type="evidence" value="ECO:0007669"/>
    <property type="project" value="InterPro"/>
</dbReference>
<dbReference type="Proteomes" id="UP000016933">
    <property type="component" value="Unassembled WGS sequence"/>
</dbReference>
<dbReference type="GO" id="GO:0006281">
    <property type="term" value="P:DNA repair"/>
    <property type="evidence" value="ECO:0007669"/>
    <property type="project" value="InterPro"/>
</dbReference>
<dbReference type="OMA" id="MFKRQDE"/>
<protein>
    <recommendedName>
        <fullName evidence="2">UmuC domain-containing protein</fullName>
    </recommendedName>
</protein>
<dbReference type="PROSITE" id="PS50173">
    <property type="entry name" value="UMUC"/>
    <property type="match status" value="1"/>
</dbReference>
<dbReference type="STRING" id="675120.N1Q406"/>
<dbReference type="eggNOG" id="KOG2095">
    <property type="taxonomic scope" value="Eukaryota"/>
</dbReference>
<gene>
    <name evidence="3" type="ORF">DOTSEDRAFT_40641</name>
</gene>
<organism evidence="3 4">
    <name type="scientific">Dothistroma septosporum (strain NZE10 / CBS 128990)</name>
    <name type="common">Red band needle blight fungus</name>
    <name type="synonym">Mycosphaerella pini</name>
    <dbReference type="NCBI Taxonomy" id="675120"/>
    <lineage>
        <taxon>Eukaryota</taxon>
        <taxon>Fungi</taxon>
        <taxon>Dikarya</taxon>
        <taxon>Ascomycota</taxon>
        <taxon>Pezizomycotina</taxon>
        <taxon>Dothideomycetes</taxon>
        <taxon>Dothideomycetidae</taxon>
        <taxon>Mycosphaerellales</taxon>
        <taxon>Mycosphaerellaceae</taxon>
        <taxon>Dothistroma</taxon>
    </lineage>
</organism>
<reference evidence="4" key="1">
    <citation type="journal article" date="2012" name="PLoS Genet.">
        <title>The genomes of the fungal plant pathogens Cladosporium fulvum and Dothistroma septosporum reveal adaptation to different hosts and lifestyles but also signatures of common ancestry.</title>
        <authorList>
            <person name="de Wit P.J.G.M."/>
            <person name="van der Burgt A."/>
            <person name="Oekmen B."/>
            <person name="Stergiopoulos I."/>
            <person name="Abd-Elsalam K.A."/>
            <person name="Aerts A.L."/>
            <person name="Bahkali A.H."/>
            <person name="Beenen H.G."/>
            <person name="Chettri P."/>
            <person name="Cox M.P."/>
            <person name="Datema E."/>
            <person name="de Vries R.P."/>
            <person name="Dhillon B."/>
            <person name="Ganley A.R."/>
            <person name="Griffiths S.A."/>
            <person name="Guo Y."/>
            <person name="Hamelin R.C."/>
            <person name="Henrissat B."/>
            <person name="Kabir M.S."/>
            <person name="Jashni M.K."/>
            <person name="Kema G."/>
            <person name="Klaubauf S."/>
            <person name="Lapidus A."/>
            <person name="Levasseur A."/>
            <person name="Lindquist E."/>
            <person name="Mehrabi R."/>
            <person name="Ohm R.A."/>
            <person name="Owen T.J."/>
            <person name="Salamov A."/>
            <person name="Schwelm A."/>
            <person name="Schijlen E."/>
            <person name="Sun H."/>
            <person name="van den Burg H.A."/>
            <person name="van Ham R.C.H.J."/>
            <person name="Zhang S."/>
            <person name="Goodwin S.B."/>
            <person name="Grigoriev I.V."/>
            <person name="Collemare J."/>
            <person name="Bradshaw R.E."/>
        </authorList>
    </citation>
    <scope>NUCLEOTIDE SEQUENCE [LARGE SCALE GENOMIC DNA]</scope>
    <source>
        <strain evidence="4">NZE10 / CBS 128990</strain>
    </source>
</reference>
<evidence type="ECO:0000259" key="2">
    <source>
        <dbReference type="PROSITE" id="PS50173"/>
    </source>
</evidence>
<evidence type="ECO:0000313" key="4">
    <source>
        <dbReference type="Proteomes" id="UP000016933"/>
    </source>
</evidence>
<evidence type="ECO:0000256" key="1">
    <source>
        <dbReference type="SAM" id="MobiDB-lite"/>
    </source>
</evidence>
<dbReference type="HOGENOM" id="CLU_022440_0_0_1"/>
<dbReference type="InterPro" id="IPR001126">
    <property type="entry name" value="UmuC"/>
</dbReference>
<name>N1Q406_DOTSN</name>
<dbReference type="InterPro" id="IPR043502">
    <property type="entry name" value="DNA/RNA_pol_sf"/>
</dbReference>
<dbReference type="SUPFAM" id="SSF56672">
    <property type="entry name" value="DNA/RNA polymerases"/>
    <property type="match status" value="1"/>
</dbReference>
<dbReference type="PANTHER" id="PTHR46404">
    <property type="entry name" value="DNA POLYMERASE IOTA"/>
    <property type="match status" value="1"/>
</dbReference>
<dbReference type="EMBL" id="KB446535">
    <property type="protein sequence ID" value="EME49435.1"/>
    <property type="molecule type" value="Genomic_DNA"/>
</dbReference>
<dbReference type="GO" id="GO:0070987">
    <property type="term" value="P:error-free translesion synthesis"/>
    <property type="evidence" value="ECO:0007669"/>
    <property type="project" value="UniProtKB-ARBA"/>
</dbReference>
<dbReference type="PANTHER" id="PTHR46404:SF1">
    <property type="entry name" value="DNA POLYMERASE IOTA"/>
    <property type="match status" value="1"/>
</dbReference>
<feature type="region of interest" description="Disordered" evidence="1">
    <location>
        <begin position="530"/>
        <end position="550"/>
    </location>
</feature>
<feature type="region of interest" description="Disordered" evidence="1">
    <location>
        <begin position="426"/>
        <end position="445"/>
    </location>
</feature>
<dbReference type="Pfam" id="PF00817">
    <property type="entry name" value="IMS"/>
    <property type="match status" value="1"/>
</dbReference>
<dbReference type="Gene3D" id="3.40.1170.60">
    <property type="match status" value="1"/>
</dbReference>
<accession>N1Q406</accession>
<evidence type="ECO:0000313" key="3">
    <source>
        <dbReference type="EMBL" id="EME49435.1"/>
    </source>
</evidence>
<proteinExistence type="predicted"/>
<feature type="region of interest" description="Disordered" evidence="1">
    <location>
        <begin position="386"/>
        <end position="411"/>
    </location>
</feature>
<dbReference type="GO" id="GO:0003887">
    <property type="term" value="F:DNA-directed DNA polymerase activity"/>
    <property type="evidence" value="ECO:0007669"/>
    <property type="project" value="TreeGrafter"/>
</dbReference>
<sequence>MEGSKIPARHDGRIIIHFDYDCFYASVFEAKRPELKSLPFAVQQKQIIVTCNYEARRRGLHKLQLIREAKRVCPDVVIELGEDLSRFRDASKELYSFVKSFSWNNKIERLGFDEIWMDTTDIVDYNISILNKNDLQHCFFQTSKDDLTAGFSFDATALAGHPYPANCVEDSFDESLDDLALRLKLGSHLALHIRHQLEEVKGYTSTVGIATTKLLSKLVGNLNKPKGQTTMMPPFETMDERQGNVTAFMDSYEIGQVPGIGFKIAQRLRSFYKNKDVRSDFANGSVKERVSVSQLRNHPDVSPDRLEKLLAGPGSAHGIGSKIWCLLHGVDDSEVSCARPVPTQISIEDSYIRLDTTPDLLRAMTALARSLITRMRIDLMASTDEFEAADHTSEDDEHSTDDAKPAPSTANKRWLAYPKTLRLSTRPRLPLQPDGTRERSFKRTSTSASLPSFMFNLNDNVDALAEKLVKEALTAMFKKLHPERAGWNLSLVNLAVTSMAEAAGNSKTANGRDISSMFRRQESVLKNFKVTDISPPPPTKPTTAQQRPKKRVRFDETLTVMHIQAFEDSLPVRKAAKIAKNPEPVPDPTAEEAVFAVQEVDEPQNVLPGATEDGADTGWEYTGWINEDGEDDFEEVCPVCGLRLMEFEMIVHKKLHQQTRASEDELVPD</sequence>
<dbReference type="InterPro" id="IPR043128">
    <property type="entry name" value="Rev_trsase/Diguanyl_cyclase"/>
</dbReference>
<dbReference type="FunFam" id="3.40.1170.60:FF:000006">
    <property type="entry name" value="DNA polymerase iota"/>
    <property type="match status" value="1"/>
</dbReference>